<evidence type="ECO:0000313" key="3">
    <source>
        <dbReference type="EMBL" id="OGK73937.1"/>
    </source>
</evidence>
<dbReference type="PANTHER" id="PTHR42763:SF2">
    <property type="entry name" value="ADP-GLUCOSE PHOSPHORYLASE"/>
    <property type="match status" value="1"/>
</dbReference>
<evidence type="ECO:0000313" key="4">
    <source>
        <dbReference type="Proteomes" id="UP000177050"/>
    </source>
</evidence>
<feature type="active site" description="Tele-UMP-histidine intermediate" evidence="1">
    <location>
        <position position="138"/>
    </location>
</feature>
<name>A0A1F7L1E3_9BACT</name>
<dbReference type="Proteomes" id="UP000177050">
    <property type="component" value="Unassembled WGS sequence"/>
</dbReference>
<sequence length="296" mass="34394">MSKYVPDILSRRWVIVAPSRLSRPDHISAKSKKQSLCPFCPGNEHVSPGEVFRIGKGEKDQKGWVVRVIPNKYPITDYHEVIIHSPHEDKDIEHLSASHVESILKAYRERFNYYRKKGQVLIFCNHGEGSGASIHHPHSQLVVIPSQINLDTLTREPLNNIVEDNTFFYTYCPDFSQWPYEIWIAPKKEGAHFGDLTDKQIVDLSTLLKKTVRQLETIYEKNRFANMSFGYNYYIYPHSNWYLRIIPRFVHRAGFELGTGLNVNIVDPTTAAMEYKGMEMRMVNVLDKLKKKSSYF</sequence>
<dbReference type="GO" id="GO:0006012">
    <property type="term" value="P:galactose metabolic process"/>
    <property type="evidence" value="ECO:0007669"/>
    <property type="project" value="InterPro"/>
</dbReference>
<accession>A0A1F7L1E3</accession>
<feature type="domain" description="DUF4931" evidence="2">
    <location>
        <begin position="32"/>
        <end position="143"/>
    </location>
</feature>
<organism evidence="3 4">
    <name type="scientific">Candidatus Roizmanbacteria bacterium RIFOXYD1_FULL_38_12</name>
    <dbReference type="NCBI Taxonomy" id="1802093"/>
    <lineage>
        <taxon>Bacteria</taxon>
        <taxon>Candidatus Roizmaniibacteriota</taxon>
    </lineage>
</organism>
<proteinExistence type="predicted"/>
<dbReference type="GO" id="GO:0008270">
    <property type="term" value="F:zinc ion binding"/>
    <property type="evidence" value="ECO:0007669"/>
    <property type="project" value="InterPro"/>
</dbReference>
<dbReference type="GO" id="GO:0008108">
    <property type="term" value="F:UDP-glucose:hexose-1-phosphate uridylyltransferase activity"/>
    <property type="evidence" value="ECO:0007669"/>
    <property type="project" value="InterPro"/>
</dbReference>
<dbReference type="InterPro" id="IPR036265">
    <property type="entry name" value="HIT-like_sf"/>
</dbReference>
<comment type="caution">
    <text evidence="3">The sequence shown here is derived from an EMBL/GenBank/DDBJ whole genome shotgun (WGS) entry which is preliminary data.</text>
</comment>
<reference evidence="3 4" key="1">
    <citation type="journal article" date="2016" name="Nat. Commun.">
        <title>Thousands of microbial genomes shed light on interconnected biogeochemical processes in an aquifer system.</title>
        <authorList>
            <person name="Anantharaman K."/>
            <person name="Brown C.T."/>
            <person name="Hug L.A."/>
            <person name="Sharon I."/>
            <person name="Castelle C.J."/>
            <person name="Probst A.J."/>
            <person name="Thomas B.C."/>
            <person name="Singh A."/>
            <person name="Wilkins M.J."/>
            <person name="Karaoz U."/>
            <person name="Brodie E.L."/>
            <person name="Williams K.H."/>
            <person name="Hubbard S.S."/>
            <person name="Banfield J.F."/>
        </authorList>
    </citation>
    <scope>NUCLEOTIDE SEQUENCE [LARGE SCALE GENOMIC DNA]</scope>
</reference>
<dbReference type="InterPro" id="IPR053177">
    <property type="entry name" value="ADP-glucose_phosphorylase"/>
</dbReference>
<dbReference type="PIRSF" id="PIRSF000808">
    <property type="entry name" value="GalT"/>
    <property type="match status" value="1"/>
</dbReference>
<evidence type="ECO:0000256" key="1">
    <source>
        <dbReference type="PIRSR" id="PIRSR000808-1"/>
    </source>
</evidence>
<dbReference type="InterPro" id="IPR001937">
    <property type="entry name" value="GalP_UDPtransf1"/>
</dbReference>
<evidence type="ECO:0000259" key="2">
    <source>
        <dbReference type="Pfam" id="PF16285"/>
    </source>
</evidence>
<dbReference type="AlphaFoldDB" id="A0A1F7L1E3"/>
<dbReference type="Gene3D" id="3.30.428.10">
    <property type="entry name" value="HIT-like"/>
    <property type="match status" value="3"/>
</dbReference>
<dbReference type="EMBL" id="MGBR01000001">
    <property type="protein sequence ID" value="OGK73937.1"/>
    <property type="molecule type" value="Genomic_DNA"/>
</dbReference>
<dbReference type="Pfam" id="PF16285">
    <property type="entry name" value="DUF4931_N"/>
    <property type="match status" value="1"/>
</dbReference>
<dbReference type="PANTHER" id="PTHR42763">
    <property type="entry name" value="ADP-GLUCOSE PHOSPHORYLASE"/>
    <property type="match status" value="1"/>
</dbReference>
<gene>
    <name evidence="3" type="ORF">A3K52_04120</name>
</gene>
<protein>
    <recommendedName>
        <fullName evidence="2">DUF4931 domain-containing protein</fullName>
    </recommendedName>
</protein>
<dbReference type="InterPro" id="IPR046322">
    <property type="entry name" value="DUF4931"/>
</dbReference>
<dbReference type="SUPFAM" id="SSF54197">
    <property type="entry name" value="HIT-like"/>
    <property type="match status" value="2"/>
</dbReference>